<dbReference type="RefSeq" id="WP_189023028.1">
    <property type="nucleotide sequence ID" value="NZ_BMNE01000001.1"/>
</dbReference>
<protein>
    <recommendedName>
        <fullName evidence="4">DUF4388 domain-containing protein</fullName>
    </recommendedName>
</protein>
<proteinExistence type="predicted"/>
<name>A0ABQ2K613_9NOCA</name>
<comment type="caution">
    <text evidence="2">The sequence shown here is derived from an EMBL/GenBank/DDBJ whole genome shotgun (WGS) entry which is preliminary data.</text>
</comment>
<evidence type="ECO:0000313" key="3">
    <source>
        <dbReference type="Proteomes" id="UP000658127"/>
    </source>
</evidence>
<feature type="region of interest" description="Disordered" evidence="1">
    <location>
        <begin position="242"/>
        <end position="300"/>
    </location>
</feature>
<evidence type="ECO:0000256" key="1">
    <source>
        <dbReference type="SAM" id="MobiDB-lite"/>
    </source>
</evidence>
<accession>A0ABQ2K613</accession>
<organism evidence="2 3">
    <name type="scientific">Nocardia rhizosphaerihabitans</name>
    <dbReference type="NCBI Taxonomy" id="1691570"/>
    <lineage>
        <taxon>Bacteria</taxon>
        <taxon>Bacillati</taxon>
        <taxon>Actinomycetota</taxon>
        <taxon>Actinomycetes</taxon>
        <taxon>Mycobacteriales</taxon>
        <taxon>Nocardiaceae</taxon>
        <taxon>Nocardia</taxon>
    </lineage>
</organism>
<gene>
    <name evidence="2" type="ORF">GCM10011610_03350</name>
</gene>
<dbReference type="Proteomes" id="UP000658127">
    <property type="component" value="Unassembled WGS sequence"/>
</dbReference>
<keyword evidence="3" id="KW-1185">Reference proteome</keyword>
<dbReference type="EMBL" id="BMNE01000001">
    <property type="protein sequence ID" value="GGN67321.1"/>
    <property type="molecule type" value="Genomic_DNA"/>
</dbReference>
<evidence type="ECO:0008006" key="4">
    <source>
        <dbReference type="Google" id="ProtNLM"/>
    </source>
</evidence>
<feature type="compositionally biased region" description="Basic and acidic residues" evidence="1">
    <location>
        <begin position="291"/>
        <end position="300"/>
    </location>
</feature>
<evidence type="ECO:0000313" key="2">
    <source>
        <dbReference type="EMBL" id="GGN67321.1"/>
    </source>
</evidence>
<reference evidence="3" key="1">
    <citation type="journal article" date="2019" name="Int. J. Syst. Evol. Microbiol.">
        <title>The Global Catalogue of Microorganisms (GCM) 10K type strain sequencing project: providing services to taxonomists for standard genome sequencing and annotation.</title>
        <authorList>
            <consortium name="The Broad Institute Genomics Platform"/>
            <consortium name="The Broad Institute Genome Sequencing Center for Infectious Disease"/>
            <person name="Wu L."/>
            <person name="Ma J."/>
        </authorList>
    </citation>
    <scope>NUCLEOTIDE SEQUENCE [LARGE SCALE GENOMIC DNA]</scope>
    <source>
        <strain evidence="3">CGMCC 4.7329</strain>
    </source>
</reference>
<sequence>MLAGIGRWPLLARLRRGRHSLDPAPTFPCPPRDVTTMQLPVPLRDTTLPLDTALIDAGTGRRSGILRVTGEPGGDIRFADGRVIAVNTCGAPGFDALDREAQPLGAARTRLLRMTATVDGLFAIAAGWIDRCHWIDADPEVLAAEDPGYETGWLLGETARRLAALAHAGFSPHRNILALTEFGQTRRDNDDNAAILRLVDGTRSCRDLAFLLGRPLYPVTVEVARLLAGDQLTIPARHAADRAPGTADAGMVDPALPRRRRGASGINDTLRPRPPQPAPPSTTAVDVPDSSPRRRTERIS</sequence>